<accession>A0A8J7FHY2</accession>
<proteinExistence type="predicted"/>
<evidence type="ECO:0000313" key="2">
    <source>
        <dbReference type="Proteomes" id="UP000640333"/>
    </source>
</evidence>
<dbReference type="AlphaFoldDB" id="A0A8J7FHY2"/>
<protein>
    <submittedName>
        <fullName evidence="1">Uncharacterized protein</fullName>
    </submittedName>
</protein>
<gene>
    <name evidence="1" type="ORF">IOQ59_11960</name>
</gene>
<keyword evidence="2" id="KW-1185">Reference proteome</keyword>
<evidence type="ECO:0000313" key="1">
    <source>
        <dbReference type="EMBL" id="MBE9397973.1"/>
    </source>
</evidence>
<dbReference type="EMBL" id="JADEYS010000011">
    <property type="protein sequence ID" value="MBE9397973.1"/>
    <property type="molecule type" value="Genomic_DNA"/>
</dbReference>
<organism evidence="1 2">
    <name type="scientific">Pontibacterium sinense</name>
    <dbReference type="NCBI Taxonomy" id="2781979"/>
    <lineage>
        <taxon>Bacteria</taxon>
        <taxon>Pseudomonadati</taxon>
        <taxon>Pseudomonadota</taxon>
        <taxon>Gammaproteobacteria</taxon>
        <taxon>Oceanospirillales</taxon>
        <taxon>Oceanospirillaceae</taxon>
        <taxon>Pontibacterium</taxon>
    </lineage>
</organism>
<sequence length="158" mass="17950">MAVIALTKSGIDPWKVAYRYEQIDGDLTGIMAMKADQDGTIRSDYRDIDGNLTFIELPAGDYRITKWQLQRWLTTRESSVPLDIRFRVYPGRLTYAGELNLDTGNQLILEAGAAAVAVQVKGAAERDIQHIQQYHPQVDFLRFRMHQMRISTPPGLAR</sequence>
<dbReference type="RefSeq" id="WP_193953582.1">
    <property type="nucleotide sequence ID" value="NZ_JADEYS010000011.1"/>
</dbReference>
<comment type="caution">
    <text evidence="1">The sequence shown here is derived from an EMBL/GenBank/DDBJ whole genome shotgun (WGS) entry which is preliminary data.</text>
</comment>
<name>A0A8J7FHY2_9GAMM</name>
<dbReference type="Proteomes" id="UP000640333">
    <property type="component" value="Unassembled WGS sequence"/>
</dbReference>
<reference evidence="1" key="1">
    <citation type="submission" date="2020-10" db="EMBL/GenBank/DDBJ databases">
        <title>Bacterium isolated from coastal waters sediment.</title>
        <authorList>
            <person name="Chen R.-J."/>
            <person name="Lu D.-C."/>
            <person name="Zhu K.-L."/>
            <person name="Du Z.-J."/>
        </authorList>
    </citation>
    <scope>NUCLEOTIDE SEQUENCE</scope>
    <source>
        <strain evidence="1">N1Y112</strain>
    </source>
</reference>